<gene>
    <name evidence="1" type="ORF">ACFFVI_16660</name>
</gene>
<dbReference type="Proteomes" id="UP001589748">
    <property type="component" value="Unassembled WGS sequence"/>
</dbReference>
<comment type="caution">
    <text evidence="1">The sequence shown here is derived from an EMBL/GenBank/DDBJ whole genome shotgun (WGS) entry which is preliminary data.</text>
</comment>
<dbReference type="EMBL" id="JBHMDM010000007">
    <property type="protein sequence ID" value="MFB9378596.1"/>
    <property type="molecule type" value="Genomic_DNA"/>
</dbReference>
<reference evidence="1 2" key="1">
    <citation type="submission" date="2024-09" db="EMBL/GenBank/DDBJ databases">
        <authorList>
            <person name="Sun Q."/>
            <person name="Mori K."/>
        </authorList>
    </citation>
    <scope>NUCLEOTIDE SEQUENCE [LARGE SCALE GENOMIC DNA]</scope>
    <source>
        <strain evidence="1 2">TISTR 1856</strain>
    </source>
</reference>
<proteinExistence type="predicted"/>
<dbReference type="RefSeq" id="WP_380136731.1">
    <property type="nucleotide sequence ID" value="NZ_JBHLUI010000008.1"/>
</dbReference>
<accession>A0ABV5LX68</accession>
<keyword evidence="2" id="KW-1185">Reference proteome</keyword>
<organism evidence="1 2">
    <name type="scientific">Kineococcus gynurae</name>
    <dbReference type="NCBI Taxonomy" id="452979"/>
    <lineage>
        <taxon>Bacteria</taxon>
        <taxon>Bacillati</taxon>
        <taxon>Actinomycetota</taxon>
        <taxon>Actinomycetes</taxon>
        <taxon>Kineosporiales</taxon>
        <taxon>Kineosporiaceae</taxon>
        <taxon>Kineococcus</taxon>
    </lineage>
</organism>
<evidence type="ECO:0000313" key="2">
    <source>
        <dbReference type="Proteomes" id="UP001589748"/>
    </source>
</evidence>
<evidence type="ECO:0000313" key="1">
    <source>
        <dbReference type="EMBL" id="MFB9378596.1"/>
    </source>
</evidence>
<name>A0ABV5LX68_9ACTN</name>
<protein>
    <submittedName>
        <fullName evidence="1">HK97 gp10 family phage protein</fullName>
    </submittedName>
</protein>
<sequence length="151" mass="16694">MSSSIEGRLQVAGLADALRRTPEELRTEIRQALRQAATPILADARRRASWSRRIPGAISTRVSFTGKNAGVRLQVDATRAPHGRPYEGIVARGQRKGFRHPVYAEGGHRAQWKWVTSPYRPFLAPAVQAASAATETRLLEAVDGVLRRRGF</sequence>